<protein>
    <submittedName>
        <fullName evidence="1">Uncharacterized protein</fullName>
    </submittedName>
</protein>
<evidence type="ECO:0000313" key="2">
    <source>
        <dbReference type="Proteomes" id="UP001408356"/>
    </source>
</evidence>
<comment type="caution">
    <text evidence="1">The sequence shown here is derived from an EMBL/GenBank/DDBJ whole genome shotgun (WGS) entry which is preliminary data.</text>
</comment>
<name>A0ABR2VE17_9PEZI</name>
<dbReference type="EMBL" id="JARVKF010000024">
    <property type="protein sequence ID" value="KAK9425056.1"/>
    <property type="molecule type" value="Genomic_DNA"/>
</dbReference>
<organism evidence="1 2">
    <name type="scientific">Seiridium unicorne</name>
    <dbReference type="NCBI Taxonomy" id="138068"/>
    <lineage>
        <taxon>Eukaryota</taxon>
        <taxon>Fungi</taxon>
        <taxon>Dikarya</taxon>
        <taxon>Ascomycota</taxon>
        <taxon>Pezizomycotina</taxon>
        <taxon>Sordariomycetes</taxon>
        <taxon>Xylariomycetidae</taxon>
        <taxon>Amphisphaeriales</taxon>
        <taxon>Sporocadaceae</taxon>
        <taxon>Seiridium</taxon>
    </lineage>
</organism>
<proteinExistence type="predicted"/>
<reference evidence="1 2" key="1">
    <citation type="journal article" date="2024" name="J. Plant Pathol.">
        <title>Sequence and assembly of the genome of Seiridium unicorne, isolate CBS 538.82, causal agent of cypress canker disease.</title>
        <authorList>
            <person name="Scali E."/>
            <person name="Rocca G.D."/>
            <person name="Danti R."/>
            <person name="Garbelotto M."/>
            <person name="Barberini S."/>
            <person name="Baroncelli R."/>
            <person name="Emiliani G."/>
        </authorList>
    </citation>
    <scope>NUCLEOTIDE SEQUENCE [LARGE SCALE GENOMIC DNA]</scope>
    <source>
        <strain evidence="1 2">BM-138-508</strain>
    </source>
</reference>
<dbReference type="Proteomes" id="UP001408356">
    <property type="component" value="Unassembled WGS sequence"/>
</dbReference>
<keyword evidence="2" id="KW-1185">Reference proteome</keyword>
<accession>A0ABR2VE17</accession>
<evidence type="ECO:0000313" key="1">
    <source>
        <dbReference type="EMBL" id="KAK9425056.1"/>
    </source>
</evidence>
<sequence length="130" mass="13649">MPLGELLGPELSSNDALTQDCTLSRTNQVLGRDGQEIDLSEGLIPDTLSSVDPYMNSNGIGAFGLQSGGSSSDECIRGHYVAQVASIASHDLQTLEQYPPNLIFETTPSRGLVGSHQLAASSPFNGLGMI</sequence>
<gene>
    <name evidence="1" type="ORF">SUNI508_03196</name>
</gene>